<proteinExistence type="predicted"/>
<sequence>MVLFKGVLVRPTEIFFRSFDGSVAPVEVLVVNKSQIVVRFKVLSTARWKYSLSKCKGTLKPGDFLRISFELLQAQTVEANCRDFFKLQFYDCSDGSLLGEQYICSTVWTDPTSSSYQTLDSDSCSSWPSRVHESVPTSSTRAVSLTRAFEPPPRLSARDRTPSFPTSARCSQDDLRTAARHVRSQRNRSSKDSPLPELRALPAPSNFVQPVRKRGRCRLCTAYAQHLFYTVAISLCLLGICLPFVAYDIREVLWWLPLRINLTPAHSSTSSDDRTCLSSTPDYNVGVFTGSCLPSESDEFSKQSRAAISSLKTAFQSICAALAALNPLSMIANFSWFCLGLLMMYRWRT</sequence>
<keyword evidence="2" id="KW-1133">Transmembrane helix</keyword>
<dbReference type="SUPFAM" id="SSF49354">
    <property type="entry name" value="PapD-like"/>
    <property type="match status" value="1"/>
</dbReference>
<evidence type="ECO:0000256" key="1">
    <source>
        <dbReference type="SAM" id="MobiDB-lite"/>
    </source>
</evidence>
<evidence type="ECO:0000256" key="2">
    <source>
        <dbReference type="SAM" id="Phobius"/>
    </source>
</evidence>
<accession>A0AAV2TZS5</accession>
<dbReference type="AlphaFoldDB" id="A0AAV2TZS5"/>
<feature type="transmembrane region" description="Helical" evidence="2">
    <location>
        <begin position="318"/>
        <end position="345"/>
    </location>
</feature>
<feature type="transmembrane region" description="Helical" evidence="2">
    <location>
        <begin position="227"/>
        <end position="249"/>
    </location>
</feature>
<dbReference type="Proteomes" id="UP001497525">
    <property type="component" value="Unassembled WGS sequence"/>
</dbReference>
<name>A0AAV2TZS5_CALDB</name>
<evidence type="ECO:0000313" key="4">
    <source>
        <dbReference type="Proteomes" id="UP001497525"/>
    </source>
</evidence>
<feature type="region of interest" description="Disordered" evidence="1">
    <location>
        <begin position="152"/>
        <end position="201"/>
    </location>
</feature>
<evidence type="ECO:0008006" key="5">
    <source>
        <dbReference type="Google" id="ProtNLM"/>
    </source>
</evidence>
<keyword evidence="2" id="KW-0472">Membrane</keyword>
<dbReference type="EMBL" id="CAXLJL010000933">
    <property type="protein sequence ID" value="CAL5141816.1"/>
    <property type="molecule type" value="Genomic_DNA"/>
</dbReference>
<comment type="caution">
    <text evidence="3">The sequence shown here is derived from an EMBL/GenBank/DDBJ whole genome shotgun (WGS) entry which is preliminary data.</text>
</comment>
<protein>
    <recommendedName>
        <fullName evidence="5">MSP domain-containing protein</fullName>
    </recommendedName>
</protein>
<dbReference type="Gene3D" id="2.60.40.10">
    <property type="entry name" value="Immunoglobulins"/>
    <property type="match status" value="1"/>
</dbReference>
<keyword evidence="2" id="KW-0812">Transmembrane</keyword>
<gene>
    <name evidence="3" type="ORF">CDAUBV1_LOCUS17125</name>
</gene>
<reference evidence="3" key="1">
    <citation type="submission" date="2024-06" db="EMBL/GenBank/DDBJ databases">
        <authorList>
            <person name="Liu X."/>
            <person name="Lenzi L."/>
            <person name="Haldenby T S."/>
            <person name="Uol C."/>
        </authorList>
    </citation>
    <scope>NUCLEOTIDE SEQUENCE</scope>
</reference>
<dbReference type="InterPro" id="IPR013783">
    <property type="entry name" value="Ig-like_fold"/>
</dbReference>
<dbReference type="InterPro" id="IPR008962">
    <property type="entry name" value="PapD-like_sf"/>
</dbReference>
<evidence type="ECO:0000313" key="3">
    <source>
        <dbReference type="EMBL" id="CAL5141816.1"/>
    </source>
</evidence>
<feature type="compositionally biased region" description="Basic residues" evidence="1">
    <location>
        <begin position="178"/>
        <end position="188"/>
    </location>
</feature>
<organism evidence="3 4">
    <name type="scientific">Calicophoron daubneyi</name>
    <name type="common">Rumen fluke</name>
    <name type="synonym">Paramphistomum daubneyi</name>
    <dbReference type="NCBI Taxonomy" id="300641"/>
    <lineage>
        <taxon>Eukaryota</taxon>
        <taxon>Metazoa</taxon>
        <taxon>Spiralia</taxon>
        <taxon>Lophotrochozoa</taxon>
        <taxon>Platyhelminthes</taxon>
        <taxon>Trematoda</taxon>
        <taxon>Digenea</taxon>
        <taxon>Plagiorchiida</taxon>
        <taxon>Pronocephalata</taxon>
        <taxon>Paramphistomoidea</taxon>
        <taxon>Paramphistomidae</taxon>
        <taxon>Calicophoron</taxon>
    </lineage>
</organism>